<feature type="compositionally biased region" description="Polar residues" evidence="1">
    <location>
        <begin position="62"/>
        <end position="79"/>
    </location>
</feature>
<keyword evidence="3" id="KW-0732">Signal</keyword>
<organism evidence="4 5">
    <name type="scientific">Synaphobranchus kaupii</name>
    <name type="common">Kaup's arrowtooth eel</name>
    <dbReference type="NCBI Taxonomy" id="118154"/>
    <lineage>
        <taxon>Eukaryota</taxon>
        <taxon>Metazoa</taxon>
        <taxon>Chordata</taxon>
        <taxon>Craniata</taxon>
        <taxon>Vertebrata</taxon>
        <taxon>Euteleostomi</taxon>
        <taxon>Actinopterygii</taxon>
        <taxon>Neopterygii</taxon>
        <taxon>Teleostei</taxon>
        <taxon>Anguilliformes</taxon>
        <taxon>Synaphobranchidae</taxon>
        <taxon>Synaphobranchus</taxon>
    </lineage>
</organism>
<accession>A0A9Q1G6D8</accession>
<dbReference type="Proteomes" id="UP001152622">
    <property type="component" value="Chromosome 2"/>
</dbReference>
<keyword evidence="2" id="KW-1133">Transmembrane helix</keyword>
<feature type="compositionally biased region" description="Polar residues" evidence="1">
    <location>
        <begin position="88"/>
        <end position="136"/>
    </location>
</feature>
<dbReference type="AlphaFoldDB" id="A0A9Q1G6D8"/>
<dbReference type="OrthoDB" id="8964578at2759"/>
<gene>
    <name evidence="4" type="ORF">SKAU_G00069040</name>
</gene>
<protein>
    <submittedName>
        <fullName evidence="4">Uncharacterized protein</fullName>
    </submittedName>
</protein>
<proteinExistence type="predicted"/>
<evidence type="ECO:0000256" key="2">
    <source>
        <dbReference type="SAM" id="Phobius"/>
    </source>
</evidence>
<dbReference type="EMBL" id="JAINUF010000002">
    <property type="protein sequence ID" value="KAJ8376324.1"/>
    <property type="molecule type" value="Genomic_DNA"/>
</dbReference>
<reference evidence="4" key="1">
    <citation type="journal article" date="2023" name="Science">
        <title>Genome structures resolve the early diversification of teleost fishes.</title>
        <authorList>
            <person name="Parey E."/>
            <person name="Louis A."/>
            <person name="Montfort J."/>
            <person name="Bouchez O."/>
            <person name="Roques C."/>
            <person name="Iampietro C."/>
            <person name="Lluch J."/>
            <person name="Castinel A."/>
            <person name="Donnadieu C."/>
            <person name="Desvignes T."/>
            <person name="Floi Bucao C."/>
            <person name="Jouanno E."/>
            <person name="Wen M."/>
            <person name="Mejri S."/>
            <person name="Dirks R."/>
            <person name="Jansen H."/>
            <person name="Henkel C."/>
            <person name="Chen W.J."/>
            <person name="Zahm M."/>
            <person name="Cabau C."/>
            <person name="Klopp C."/>
            <person name="Thompson A.W."/>
            <person name="Robinson-Rechavi M."/>
            <person name="Braasch I."/>
            <person name="Lecointre G."/>
            <person name="Bobe J."/>
            <person name="Postlethwait J.H."/>
            <person name="Berthelot C."/>
            <person name="Roest Crollius H."/>
            <person name="Guiguen Y."/>
        </authorList>
    </citation>
    <scope>NUCLEOTIDE SEQUENCE</scope>
    <source>
        <strain evidence="4">WJC10195</strain>
    </source>
</reference>
<keyword evidence="2" id="KW-0472">Membrane</keyword>
<feature type="signal peptide" evidence="3">
    <location>
        <begin position="1"/>
        <end position="23"/>
    </location>
</feature>
<keyword evidence="2" id="KW-0812">Transmembrane</keyword>
<evidence type="ECO:0000313" key="4">
    <source>
        <dbReference type="EMBL" id="KAJ8376324.1"/>
    </source>
</evidence>
<feature type="compositionally biased region" description="Low complexity" evidence="1">
    <location>
        <begin position="167"/>
        <end position="186"/>
    </location>
</feature>
<evidence type="ECO:0000313" key="5">
    <source>
        <dbReference type="Proteomes" id="UP001152622"/>
    </source>
</evidence>
<name>A0A9Q1G6D8_SYNKA</name>
<keyword evidence="5" id="KW-1185">Reference proteome</keyword>
<feature type="chain" id="PRO_5040510601" evidence="3">
    <location>
        <begin position="24"/>
        <end position="271"/>
    </location>
</feature>
<evidence type="ECO:0000256" key="1">
    <source>
        <dbReference type="SAM" id="MobiDB-lite"/>
    </source>
</evidence>
<feature type="compositionally biased region" description="Low complexity" evidence="1">
    <location>
        <begin position="142"/>
        <end position="156"/>
    </location>
</feature>
<comment type="caution">
    <text evidence="4">The sequence shown here is derived from an EMBL/GenBank/DDBJ whole genome shotgun (WGS) entry which is preliminary data.</text>
</comment>
<evidence type="ECO:0000256" key="3">
    <source>
        <dbReference type="SAM" id="SignalP"/>
    </source>
</evidence>
<sequence>MEIRVNLALCALVFLTCCPHIRGQNTTVPHISTPSVIAAPATVAPIPSNSSHPNGPADAPIPQNTTANSSSNGTVTLSPVITPPPTPQDNKATPNQTATDLPVTTASVRPSASANGTNSGELNSTSGASTQPTTNRPLPVNTTATTSVAHSSTHPPTLLPSNVSIQPTTTTTTTTSSPATSSTAPTKPHQDTPSELNVGDEDVPSVSHNPGAHLDPLLAGLVSVFIVSAAIVSLLLFLKFRKRNDGPEFRRLQDLPMDDMMEDTPLSMFSY</sequence>
<feature type="transmembrane region" description="Helical" evidence="2">
    <location>
        <begin position="217"/>
        <end position="238"/>
    </location>
</feature>
<feature type="region of interest" description="Disordered" evidence="1">
    <location>
        <begin position="43"/>
        <end position="207"/>
    </location>
</feature>